<name>A0A382CFN8_9ZZZZ</name>
<reference evidence="2" key="1">
    <citation type="submission" date="2018-05" db="EMBL/GenBank/DDBJ databases">
        <authorList>
            <person name="Lanie J.A."/>
            <person name="Ng W.-L."/>
            <person name="Kazmierczak K.M."/>
            <person name="Andrzejewski T.M."/>
            <person name="Davidsen T.M."/>
            <person name="Wayne K.J."/>
            <person name="Tettelin H."/>
            <person name="Glass J.I."/>
            <person name="Rusch D."/>
            <person name="Podicherti R."/>
            <person name="Tsui H.-C.T."/>
            <person name="Winkler M.E."/>
        </authorList>
    </citation>
    <scope>NUCLEOTIDE SEQUENCE</scope>
</reference>
<dbReference type="SUPFAM" id="SSF46955">
    <property type="entry name" value="Putative DNA-binding domain"/>
    <property type="match status" value="1"/>
</dbReference>
<evidence type="ECO:0000313" key="2">
    <source>
        <dbReference type="EMBL" id="SVB24860.1"/>
    </source>
</evidence>
<accession>A0A382CFN8</accession>
<organism evidence="2">
    <name type="scientific">marine metagenome</name>
    <dbReference type="NCBI Taxonomy" id="408172"/>
    <lineage>
        <taxon>unclassified sequences</taxon>
        <taxon>metagenomes</taxon>
        <taxon>ecological metagenomes</taxon>
    </lineage>
</organism>
<dbReference type="InterPro" id="IPR041657">
    <property type="entry name" value="HTH_17"/>
</dbReference>
<evidence type="ECO:0000259" key="1">
    <source>
        <dbReference type="Pfam" id="PF12728"/>
    </source>
</evidence>
<dbReference type="AlphaFoldDB" id="A0A382CFN8"/>
<sequence>MQNLPKYLTEREVSELTRIGMKTLQQHRWLKKGIAYSRLDRSIRYRLDDVLAFMESGRVEPEAV</sequence>
<dbReference type="InterPro" id="IPR009061">
    <property type="entry name" value="DNA-bd_dom_put_sf"/>
</dbReference>
<feature type="domain" description="Helix-turn-helix" evidence="1">
    <location>
        <begin position="7"/>
        <end position="57"/>
    </location>
</feature>
<dbReference type="Pfam" id="PF12728">
    <property type="entry name" value="HTH_17"/>
    <property type="match status" value="1"/>
</dbReference>
<dbReference type="EMBL" id="UINC01034275">
    <property type="protein sequence ID" value="SVB24860.1"/>
    <property type="molecule type" value="Genomic_DNA"/>
</dbReference>
<proteinExistence type="predicted"/>
<protein>
    <recommendedName>
        <fullName evidence="1">Helix-turn-helix domain-containing protein</fullName>
    </recommendedName>
</protein>
<gene>
    <name evidence="2" type="ORF">METZ01_LOCUS177714</name>
</gene>